<dbReference type="InterPro" id="IPR001611">
    <property type="entry name" value="Leu-rich_rpt"/>
</dbReference>
<dbReference type="GO" id="GO:0005886">
    <property type="term" value="C:plasma membrane"/>
    <property type="evidence" value="ECO:0007669"/>
    <property type="project" value="TreeGrafter"/>
</dbReference>
<evidence type="ECO:0000256" key="4">
    <source>
        <dbReference type="ARBA" id="ARBA00022729"/>
    </source>
</evidence>
<dbReference type="PROSITE" id="PS51450">
    <property type="entry name" value="LRR"/>
    <property type="match status" value="1"/>
</dbReference>
<dbReference type="SUPFAM" id="SSF52058">
    <property type="entry name" value="L domain-like"/>
    <property type="match status" value="2"/>
</dbReference>
<dbReference type="PANTHER" id="PTHR24365:SF541">
    <property type="entry name" value="PROTEIN TOLL-RELATED"/>
    <property type="match status" value="1"/>
</dbReference>
<feature type="domain" description="TIR" evidence="9">
    <location>
        <begin position="576"/>
        <end position="725"/>
    </location>
</feature>
<dbReference type="Gene3D" id="3.40.50.10140">
    <property type="entry name" value="Toll/interleukin-1 receptor homology (TIR) domain"/>
    <property type="match status" value="1"/>
</dbReference>
<keyword evidence="6 7" id="KW-0472">Membrane</keyword>
<dbReference type="PANTHER" id="PTHR24365">
    <property type="entry name" value="TOLL-LIKE RECEPTOR"/>
    <property type="match status" value="1"/>
</dbReference>
<dbReference type="InterPro" id="IPR032675">
    <property type="entry name" value="LRR_dom_sf"/>
</dbReference>
<comment type="caution">
    <text evidence="10">The sequence shown here is derived from an EMBL/GenBank/DDBJ whole genome shotgun (WGS) entry which is preliminary data.</text>
</comment>
<comment type="subcellular location">
    <subcellularLocation>
        <location evidence="1">Membrane</location>
        <topology evidence="1">Single-pass membrane protein</topology>
    </subcellularLocation>
</comment>
<evidence type="ECO:0000256" key="3">
    <source>
        <dbReference type="ARBA" id="ARBA00022692"/>
    </source>
</evidence>
<evidence type="ECO:0000313" key="10">
    <source>
        <dbReference type="EMBL" id="CAG2190419.1"/>
    </source>
</evidence>
<comment type="similarity">
    <text evidence="2">Belongs to the Toll-like receptor family.</text>
</comment>
<evidence type="ECO:0000256" key="6">
    <source>
        <dbReference type="ARBA" id="ARBA00023136"/>
    </source>
</evidence>
<dbReference type="OrthoDB" id="6044702at2759"/>
<feature type="signal peptide" evidence="8">
    <location>
        <begin position="1"/>
        <end position="21"/>
    </location>
</feature>
<organism evidence="10 11">
    <name type="scientific">Mytilus edulis</name>
    <name type="common">Blue mussel</name>
    <dbReference type="NCBI Taxonomy" id="6550"/>
    <lineage>
        <taxon>Eukaryota</taxon>
        <taxon>Metazoa</taxon>
        <taxon>Spiralia</taxon>
        <taxon>Lophotrochozoa</taxon>
        <taxon>Mollusca</taxon>
        <taxon>Bivalvia</taxon>
        <taxon>Autobranchia</taxon>
        <taxon>Pteriomorphia</taxon>
        <taxon>Mytilida</taxon>
        <taxon>Mytiloidea</taxon>
        <taxon>Mytilidae</taxon>
        <taxon>Mytilinae</taxon>
        <taxon>Mytilus</taxon>
    </lineage>
</organism>
<evidence type="ECO:0000259" key="9">
    <source>
        <dbReference type="PROSITE" id="PS50104"/>
    </source>
</evidence>
<dbReference type="Pfam" id="PF13855">
    <property type="entry name" value="LRR_8"/>
    <property type="match status" value="1"/>
</dbReference>
<reference evidence="10" key="1">
    <citation type="submission" date="2021-03" db="EMBL/GenBank/DDBJ databases">
        <authorList>
            <person name="Bekaert M."/>
        </authorList>
    </citation>
    <scope>NUCLEOTIDE SEQUENCE</scope>
</reference>
<dbReference type="EMBL" id="CAJPWZ010000329">
    <property type="protein sequence ID" value="CAG2190419.1"/>
    <property type="molecule type" value="Genomic_DNA"/>
</dbReference>
<proteinExistence type="inferred from homology"/>
<keyword evidence="3 7" id="KW-0812">Transmembrane</keyword>
<dbReference type="GO" id="GO:0007165">
    <property type="term" value="P:signal transduction"/>
    <property type="evidence" value="ECO:0007669"/>
    <property type="project" value="InterPro"/>
</dbReference>
<evidence type="ECO:0000256" key="1">
    <source>
        <dbReference type="ARBA" id="ARBA00004167"/>
    </source>
</evidence>
<dbReference type="AlphaFoldDB" id="A0A8S3Q709"/>
<dbReference type="Gene3D" id="3.80.10.10">
    <property type="entry name" value="Ribonuclease Inhibitor"/>
    <property type="match status" value="2"/>
</dbReference>
<evidence type="ECO:0000256" key="2">
    <source>
        <dbReference type="ARBA" id="ARBA00009634"/>
    </source>
</evidence>
<keyword evidence="4 8" id="KW-0732">Signal</keyword>
<evidence type="ECO:0000256" key="5">
    <source>
        <dbReference type="ARBA" id="ARBA00022989"/>
    </source>
</evidence>
<accession>A0A8S3Q709</accession>
<dbReference type="GO" id="GO:0038023">
    <property type="term" value="F:signaling receptor activity"/>
    <property type="evidence" value="ECO:0007669"/>
    <property type="project" value="TreeGrafter"/>
</dbReference>
<evidence type="ECO:0000313" key="11">
    <source>
        <dbReference type="Proteomes" id="UP000683360"/>
    </source>
</evidence>
<feature type="chain" id="PRO_5035737474" description="TIR domain-containing protein" evidence="8">
    <location>
        <begin position="22"/>
        <end position="756"/>
    </location>
</feature>
<dbReference type="PROSITE" id="PS50104">
    <property type="entry name" value="TIR"/>
    <property type="match status" value="1"/>
</dbReference>
<sequence>MIILFLLCSPFLNFLLHTAECQTLNSKLALLLQRNDLVCPDECLYTAEHPYFEEDMECCVCLAQPFWMFNSTSVKLLKISFLMDGTPIISNKNGSEVDLYSVTFQSGNITTIPKDLCNISKLVFVDFSYNYISNLDTISCIMSLDTLLLKANRVTYLKNDIFGGMQYLRVVDLSYNALKYIEPELFLNMDGSLLHFDVSHNLLDNIDISNTVRENHDYFCIANFSNNIINKLTNVMGWICDIEINLGHGGYVDFTKNDFIYFVNVAELGFHDITLLGKLYYYSFDFRINNWFCDCRFFPVANKADISLQILGSAHHGIKCGSPPEYKNKAVSEFVSEQDLLICNISFAEKCPPHCRCFYQPSKNRTVINCRSSLVSHKLPLTLPDHDNLVIDFSSNNISDLLVEFQRLFSDERPYLLRTKEISFASNEINVVPDLVFVALQNVSKITFTNNHITKIPVSLKRLRPCNVLFGTIKMKCACSDIWLQNWLPSVGDCYNNTRIMCQTSSGLTSILDIDKDLLGCDDGGVVIRWITIILGICLCCIIISTFIIYNFRIDMYILFRTHFKRLRQSSISPSFEYGVYISCNEQDENLRKWIKHTLLPYLKGKRLSVFLPYRDCQPGTPREDEIRETMAKSRNIVLILSEVYEDIAKRWLECELKYSWLNYRCDWRKNIVIINYDMLETKNISDEFIKSFSRLGKCIDFSNFQNDIEAKMSSVITQQAADIFLNYELKNRRGRFRSKHLVQKTYSYTLQDSFK</sequence>
<protein>
    <recommendedName>
        <fullName evidence="9">TIR domain-containing protein</fullName>
    </recommendedName>
</protein>
<dbReference type="Proteomes" id="UP000683360">
    <property type="component" value="Unassembled WGS sequence"/>
</dbReference>
<dbReference type="InterPro" id="IPR000157">
    <property type="entry name" value="TIR_dom"/>
</dbReference>
<keyword evidence="5 7" id="KW-1133">Transmembrane helix</keyword>
<evidence type="ECO:0000256" key="8">
    <source>
        <dbReference type="SAM" id="SignalP"/>
    </source>
</evidence>
<evidence type="ECO:0000256" key="7">
    <source>
        <dbReference type="SAM" id="Phobius"/>
    </source>
</evidence>
<dbReference type="SUPFAM" id="SSF52200">
    <property type="entry name" value="Toll/Interleukin receptor TIR domain"/>
    <property type="match status" value="1"/>
</dbReference>
<feature type="transmembrane region" description="Helical" evidence="7">
    <location>
        <begin position="530"/>
        <end position="552"/>
    </location>
</feature>
<gene>
    <name evidence="10" type="ORF">MEDL_5756</name>
</gene>
<keyword evidence="11" id="KW-1185">Reference proteome</keyword>
<dbReference type="InterPro" id="IPR035897">
    <property type="entry name" value="Toll_tir_struct_dom_sf"/>
</dbReference>
<dbReference type="Pfam" id="PF01582">
    <property type="entry name" value="TIR"/>
    <property type="match status" value="1"/>
</dbReference>
<name>A0A8S3Q709_MYTED</name>